<proteinExistence type="predicted"/>
<accession>A0A3M9MFZ6</accession>
<keyword evidence="3" id="KW-0808">Transferase</keyword>
<dbReference type="Pfam" id="PF13439">
    <property type="entry name" value="Glyco_transf_4"/>
    <property type="match status" value="1"/>
</dbReference>
<name>A0A3M9MFZ6_9BACT</name>
<gene>
    <name evidence="3" type="ORF">EFB08_16725</name>
</gene>
<dbReference type="OrthoDB" id="9771846at2"/>
<dbReference type="RefSeq" id="WP_123128116.1">
    <property type="nucleotide sequence ID" value="NZ_RJJD01000012.1"/>
</dbReference>
<dbReference type="PANTHER" id="PTHR45947:SF3">
    <property type="entry name" value="SULFOQUINOVOSYL TRANSFERASE SQD2"/>
    <property type="match status" value="1"/>
</dbReference>
<dbReference type="InterPro" id="IPR028098">
    <property type="entry name" value="Glyco_trans_4-like_N"/>
</dbReference>
<dbReference type="Proteomes" id="UP000272117">
    <property type="component" value="Unassembled WGS sequence"/>
</dbReference>
<dbReference type="EMBL" id="RJJD01000012">
    <property type="protein sequence ID" value="RNI24480.1"/>
    <property type="molecule type" value="Genomic_DNA"/>
</dbReference>
<dbReference type="InterPro" id="IPR050194">
    <property type="entry name" value="Glycosyltransferase_grp1"/>
</dbReference>
<dbReference type="GO" id="GO:0016757">
    <property type="term" value="F:glycosyltransferase activity"/>
    <property type="evidence" value="ECO:0007669"/>
    <property type="project" value="InterPro"/>
</dbReference>
<feature type="domain" description="Glycosyltransferase subfamily 4-like N-terminal" evidence="2">
    <location>
        <begin position="15"/>
        <end position="166"/>
    </location>
</feature>
<dbReference type="Pfam" id="PF00534">
    <property type="entry name" value="Glycos_transf_1"/>
    <property type="match status" value="1"/>
</dbReference>
<evidence type="ECO:0000259" key="1">
    <source>
        <dbReference type="Pfam" id="PF00534"/>
    </source>
</evidence>
<evidence type="ECO:0000259" key="2">
    <source>
        <dbReference type="Pfam" id="PF13439"/>
    </source>
</evidence>
<dbReference type="InterPro" id="IPR001296">
    <property type="entry name" value="Glyco_trans_1"/>
</dbReference>
<evidence type="ECO:0000313" key="4">
    <source>
        <dbReference type="Proteomes" id="UP000272117"/>
    </source>
</evidence>
<sequence length="377" mass="42815">MARIVIIGPAYPFRGGIAASSESLARTWQQMGHQVETYTFTTQYPSVLFPGKTQYVEGPAPEDLVIHQELSSINPLTWITLGRKIKKRKPDLVLIRYWLPFMAPSLGTVARIIKGNKYTKVVALTDNVVPHEKRPGDKALTKYFVDACDAFVTMSDTVTQELRGFNQTKPILSRPHPIYDTYGQKMSREEALQELHLPEGKYILFFGFIRHYKGLDLLLEAMKDKRLQERGIKLIVAGEYYEAPDAYQQIIEEGHLQTHLILATEYIPHEKVKAYFSIADLVVQPYRHASQSGVTPIAYHFEVPVIVTGVGGLKEMIPDQKVGYVVEVEPKAIADAVEKFYQENRAEEMILNIKEEKKKYTWEALAKAIMEAAGIQE</sequence>
<feature type="domain" description="Glycosyl transferase family 1" evidence="1">
    <location>
        <begin position="190"/>
        <end position="350"/>
    </location>
</feature>
<keyword evidence="4" id="KW-1185">Reference proteome</keyword>
<protein>
    <submittedName>
        <fullName evidence="3">Glycosyltransferase</fullName>
    </submittedName>
</protein>
<evidence type="ECO:0000313" key="3">
    <source>
        <dbReference type="EMBL" id="RNI24480.1"/>
    </source>
</evidence>
<organism evidence="3 4">
    <name type="scientific">Rufibacter latericius</name>
    <dbReference type="NCBI Taxonomy" id="2487040"/>
    <lineage>
        <taxon>Bacteria</taxon>
        <taxon>Pseudomonadati</taxon>
        <taxon>Bacteroidota</taxon>
        <taxon>Cytophagia</taxon>
        <taxon>Cytophagales</taxon>
        <taxon>Hymenobacteraceae</taxon>
        <taxon>Rufibacter</taxon>
    </lineage>
</organism>
<reference evidence="3 4" key="1">
    <citation type="submission" date="2018-11" db="EMBL/GenBank/DDBJ databases">
        <title>Rufibacter latericius sp. nov., isolated from water in Baiyang Lake.</title>
        <authorList>
            <person name="Yang Y."/>
        </authorList>
    </citation>
    <scope>NUCLEOTIDE SEQUENCE [LARGE SCALE GENOMIC DNA]</scope>
    <source>
        <strain evidence="3 4">R-22-1c-1</strain>
    </source>
</reference>
<dbReference type="Gene3D" id="3.40.50.2000">
    <property type="entry name" value="Glycogen Phosphorylase B"/>
    <property type="match status" value="2"/>
</dbReference>
<comment type="caution">
    <text evidence="3">The sequence shown here is derived from an EMBL/GenBank/DDBJ whole genome shotgun (WGS) entry which is preliminary data.</text>
</comment>
<dbReference type="SUPFAM" id="SSF53756">
    <property type="entry name" value="UDP-Glycosyltransferase/glycogen phosphorylase"/>
    <property type="match status" value="1"/>
</dbReference>
<dbReference type="AlphaFoldDB" id="A0A3M9MFZ6"/>
<dbReference type="PANTHER" id="PTHR45947">
    <property type="entry name" value="SULFOQUINOVOSYL TRANSFERASE SQD2"/>
    <property type="match status" value="1"/>
</dbReference>